<accession>A0A0E4HFF1</accession>
<protein>
    <submittedName>
        <fullName evidence="1">Uncharacterized protein</fullName>
    </submittedName>
</protein>
<dbReference type="Proteomes" id="UP000033163">
    <property type="component" value="Chromosome I"/>
</dbReference>
<dbReference type="PATRIC" id="fig|1073571.4.peg.4590"/>
<gene>
    <name evidence="1" type="ORF">PRIO_4288</name>
</gene>
<dbReference type="EMBL" id="LN831776">
    <property type="protein sequence ID" value="CQR56690.1"/>
    <property type="molecule type" value="Genomic_DNA"/>
</dbReference>
<name>A0A0E4HFF1_9BACL</name>
<evidence type="ECO:0000313" key="1">
    <source>
        <dbReference type="EMBL" id="CQR56690.1"/>
    </source>
</evidence>
<sequence length="74" mass="7927">MNLKNEQKGKGMEGKFGTVGAVASAFVCGFPPRTAVIIKKSADGQRPEVQTFSGVTAKSQNRKISSSVYIEFIC</sequence>
<evidence type="ECO:0000313" key="2">
    <source>
        <dbReference type="Proteomes" id="UP000033163"/>
    </source>
</evidence>
<dbReference type="HOGENOM" id="CLU_2684410_0_0_9"/>
<dbReference type="AlphaFoldDB" id="A0A0E4HFF1"/>
<organism evidence="1 2">
    <name type="scientific">Paenibacillus riograndensis SBR5</name>
    <dbReference type="NCBI Taxonomy" id="1073571"/>
    <lineage>
        <taxon>Bacteria</taxon>
        <taxon>Bacillati</taxon>
        <taxon>Bacillota</taxon>
        <taxon>Bacilli</taxon>
        <taxon>Bacillales</taxon>
        <taxon>Paenibacillaceae</taxon>
        <taxon>Paenibacillus</taxon>
        <taxon>Paenibacillus sonchi group</taxon>
    </lineage>
</organism>
<reference evidence="2" key="1">
    <citation type="submission" date="2015-03" db="EMBL/GenBank/DDBJ databases">
        <authorList>
            <person name="Wibberg D."/>
        </authorList>
    </citation>
    <scope>NUCLEOTIDE SEQUENCE [LARGE SCALE GENOMIC DNA]</scope>
</reference>
<dbReference type="KEGG" id="pri:PRIO_4288"/>
<proteinExistence type="predicted"/>